<keyword evidence="1" id="KW-0472">Membrane</keyword>
<gene>
    <name evidence="2" type="ORF">EQM06_08985</name>
</gene>
<dbReference type="EMBL" id="CP035281">
    <property type="protein sequence ID" value="QAT43339.1"/>
    <property type="molecule type" value="Genomic_DNA"/>
</dbReference>
<feature type="transmembrane region" description="Helical" evidence="1">
    <location>
        <begin position="225"/>
        <end position="246"/>
    </location>
</feature>
<sequence>MIRANKTKGFFIVLFAVLLTIHLISLQMDNLQFESSQLANFLISKNAIKCIEGDRVSLTKEELEDIMRENPHVVILTLQNRASFRCLGFYSKNVNYFDKYLVEGRFFRPEEVNEKSNKIVAGKNILNSSVNTVSITKKGSKTYAEIDEVVYEIIGVIGSEISSSLDNLVIFSSPNGHFMYYLDSENPRANQKAFQYVQEKYGAEELEEQSSLMDSVIKTDIQFEILGWIQFGIKMLLIIVLAYLSYKMNQSMLRAQYLMGLPLSFAVSEASKNIFAASLAALAVIFIVMGVQQVSIKEALDIVYRYVMVTAFLLLIQLLSCVITYCGWNFNQILSKDRGDKNDNA</sequence>
<keyword evidence="1" id="KW-1133">Transmembrane helix</keyword>
<feature type="transmembrane region" description="Helical" evidence="1">
    <location>
        <begin position="306"/>
        <end position="328"/>
    </location>
</feature>
<keyword evidence="3" id="KW-1185">Reference proteome</keyword>
<protein>
    <recommendedName>
        <fullName evidence="4">MacB-like periplasmic core domain-containing protein</fullName>
    </recommendedName>
</protein>
<accession>A0A410PWM5</accession>
<evidence type="ECO:0008006" key="4">
    <source>
        <dbReference type="Google" id="ProtNLM"/>
    </source>
</evidence>
<proteinExistence type="predicted"/>
<evidence type="ECO:0000313" key="2">
    <source>
        <dbReference type="EMBL" id="QAT43339.1"/>
    </source>
</evidence>
<evidence type="ECO:0000256" key="1">
    <source>
        <dbReference type="SAM" id="Phobius"/>
    </source>
</evidence>
<feature type="transmembrane region" description="Helical" evidence="1">
    <location>
        <begin position="274"/>
        <end position="294"/>
    </location>
</feature>
<evidence type="ECO:0000313" key="3">
    <source>
        <dbReference type="Proteomes" id="UP000287601"/>
    </source>
</evidence>
<dbReference type="Proteomes" id="UP000287601">
    <property type="component" value="Chromosome"/>
</dbReference>
<keyword evidence="1" id="KW-0812">Transmembrane</keyword>
<reference evidence="2 3" key="1">
    <citation type="submission" date="2019-01" db="EMBL/GenBank/DDBJ databases">
        <title>Draft genomes of a novel of Aminipila strains.</title>
        <authorList>
            <person name="Ma S."/>
        </authorList>
    </citation>
    <scope>NUCLEOTIDE SEQUENCE [LARGE SCALE GENOMIC DNA]</scope>
    <source>
        <strain evidence="3">JN-39</strain>
    </source>
</reference>
<organism evidence="2 3">
    <name type="scientific">Aminipila luticellarii</name>
    <dbReference type="NCBI Taxonomy" id="2507160"/>
    <lineage>
        <taxon>Bacteria</taxon>
        <taxon>Bacillati</taxon>
        <taxon>Bacillota</taxon>
        <taxon>Clostridia</taxon>
        <taxon>Peptostreptococcales</taxon>
        <taxon>Anaerovoracaceae</taxon>
        <taxon>Aminipila</taxon>
    </lineage>
</organism>
<name>A0A410PWM5_9FIRM</name>
<dbReference type="AlphaFoldDB" id="A0A410PWM5"/>
<dbReference type="KEGG" id="amij:EQM06_08985"/>
<dbReference type="RefSeq" id="WP_128746056.1">
    <property type="nucleotide sequence ID" value="NZ_CP035281.1"/>
</dbReference>